<comment type="caution">
    <text evidence="2">The sequence shown here is derived from an EMBL/GenBank/DDBJ whole genome shotgun (WGS) entry which is preliminary data.</text>
</comment>
<organism evidence="2 3">
    <name type="scientific">Streptomyces lutosisoli</name>
    <dbReference type="NCBI Taxonomy" id="2665721"/>
    <lineage>
        <taxon>Bacteria</taxon>
        <taxon>Bacillati</taxon>
        <taxon>Actinomycetota</taxon>
        <taxon>Actinomycetes</taxon>
        <taxon>Kitasatosporales</taxon>
        <taxon>Streptomycetaceae</taxon>
        <taxon>Streptomyces</taxon>
    </lineage>
</organism>
<feature type="chain" id="PRO_5046793271" description="Streptomyces killer toxin-like beta/gamma crystallin domain-containing protein" evidence="1">
    <location>
        <begin position="28"/>
        <end position="131"/>
    </location>
</feature>
<name>A0ABW2VB81_9ACTN</name>
<evidence type="ECO:0000313" key="2">
    <source>
        <dbReference type="EMBL" id="MFD0281783.1"/>
    </source>
</evidence>
<gene>
    <name evidence="2" type="ORF">ACFQZP_08840</name>
</gene>
<dbReference type="EMBL" id="JBHTEC010000001">
    <property type="protein sequence ID" value="MFD0281783.1"/>
    <property type="molecule type" value="Genomic_DNA"/>
</dbReference>
<keyword evidence="3" id="KW-1185">Reference proteome</keyword>
<dbReference type="RefSeq" id="WP_381258357.1">
    <property type="nucleotide sequence ID" value="NZ_JBHTBI010000024.1"/>
</dbReference>
<sequence>MKKSLTALAVAGAAAASLIAVAPTASASGCVNSTITTGYQGPGTVAYKAAAGCLDLNLTYAHNNHGWGHDRYEGFYKDANGFWHNGTAGYQYVDDGYYNAGDIVLVSNLTSGRAFSVGSELFGGNTVVITH</sequence>
<reference evidence="3" key="1">
    <citation type="journal article" date="2019" name="Int. J. Syst. Evol. Microbiol.">
        <title>The Global Catalogue of Microorganisms (GCM) 10K type strain sequencing project: providing services to taxonomists for standard genome sequencing and annotation.</title>
        <authorList>
            <consortium name="The Broad Institute Genomics Platform"/>
            <consortium name="The Broad Institute Genome Sequencing Center for Infectious Disease"/>
            <person name="Wu L."/>
            <person name="Ma J."/>
        </authorList>
    </citation>
    <scope>NUCLEOTIDE SEQUENCE [LARGE SCALE GENOMIC DNA]</scope>
    <source>
        <strain evidence="3">CGMCC 4.7198</strain>
    </source>
</reference>
<evidence type="ECO:0000256" key="1">
    <source>
        <dbReference type="SAM" id="SignalP"/>
    </source>
</evidence>
<evidence type="ECO:0008006" key="4">
    <source>
        <dbReference type="Google" id="ProtNLM"/>
    </source>
</evidence>
<feature type="signal peptide" evidence="1">
    <location>
        <begin position="1"/>
        <end position="27"/>
    </location>
</feature>
<keyword evidence="1" id="KW-0732">Signal</keyword>
<proteinExistence type="predicted"/>
<dbReference type="PROSITE" id="PS51257">
    <property type="entry name" value="PROKAR_LIPOPROTEIN"/>
    <property type="match status" value="1"/>
</dbReference>
<evidence type="ECO:0000313" key="3">
    <source>
        <dbReference type="Proteomes" id="UP001596957"/>
    </source>
</evidence>
<accession>A0ABW2VB81</accession>
<dbReference type="Proteomes" id="UP001596957">
    <property type="component" value="Unassembled WGS sequence"/>
</dbReference>
<protein>
    <recommendedName>
        <fullName evidence="4">Streptomyces killer toxin-like beta/gamma crystallin domain-containing protein</fullName>
    </recommendedName>
</protein>